<dbReference type="Proteomes" id="UP001187531">
    <property type="component" value="Unassembled WGS sequence"/>
</dbReference>
<reference evidence="1" key="1">
    <citation type="submission" date="2023-07" db="EMBL/GenBank/DDBJ databases">
        <title>Chromosome-level genome assembly of Artemia franciscana.</title>
        <authorList>
            <person name="Jo E."/>
        </authorList>
    </citation>
    <scope>NUCLEOTIDE SEQUENCE</scope>
    <source>
        <tissue evidence="1">Whole body</tissue>
    </source>
</reference>
<evidence type="ECO:0000313" key="1">
    <source>
        <dbReference type="EMBL" id="KAK2706598.1"/>
    </source>
</evidence>
<organism evidence="1 2">
    <name type="scientific">Artemia franciscana</name>
    <name type="common">Brine shrimp</name>
    <name type="synonym">Artemia sanfranciscana</name>
    <dbReference type="NCBI Taxonomy" id="6661"/>
    <lineage>
        <taxon>Eukaryota</taxon>
        <taxon>Metazoa</taxon>
        <taxon>Ecdysozoa</taxon>
        <taxon>Arthropoda</taxon>
        <taxon>Crustacea</taxon>
        <taxon>Branchiopoda</taxon>
        <taxon>Anostraca</taxon>
        <taxon>Artemiidae</taxon>
        <taxon>Artemia</taxon>
    </lineage>
</organism>
<proteinExistence type="predicted"/>
<sequence>MWNEKVVFFFLSNLKPKDPKGRLSGHVEQYSFPVIVDETMDVSADKQLAICVTFADGSFETKVDMLDIFFCPDNTADGVFNKVSQYLQALGKESVYLRN</sequence>
<name>A0AA88H816_ARTSF</name>
<dbReference type="EMBL" id="JAVRJZ010000020">
    <property type="protein sequence ID" value="KAK2706598.1"/>
    <property type="molecule type" value="Genomic_DNA"/>
</dbReference>
<gene>
    <name evidence="1" type="ORF">QYM36_016583</name>
</gene>
<evidence type="ECO:0000313" key="2">
    <source>
        <dbReference type="Proteomes" id="UP001187531"/>
    </source>
</evidence>
<protein>
    <recommendedName>
        <fullName evidence="3">DUF4371 domain-containing protein</fullName>
    </recommendedName>
</protein>
<evidence type="ECO:0008006" key="3">
    <source>
        <dbReference type="Google" id="ProtNLM"/>
    </source>
</evidence>
<accession>A0AA88H816</accession>
<dbReference type="AlphaFoldDB" id="A0AA88H816"/>
<comment type="caution">
    <text evidence="1">The sequence shown here is derived from an EMBL/GenBank/DDBJ whole genome shotgun (WGS) entry which is preliminary data.</text>
</comment>
<keyword evidence="2" id="KW-1185">Reference proteome</keyword>